<evidence type="ECO:0000313" key="7">
    <source>
        <dbReference type="EMBL" id="PZV39443.1"/>
    </source>
</evidence>
<feature type="transmembrane region" description="Helical" evidence="6">
    <location>
        <begin position="65"/>
        <end position="85"/>
    </location>
</feature>
<evidence type="ECO:0000313" key="8">
    <source>
        <dbReference type="Proteomes" id="UP000248616"/>
    </source>
</evidence>
<feature type="transmembrane region" description="Helical" evidence="6">
    <location>
        <begin position="114"/>
        <end position="138"/>
    </location>
</feature>
<evidence type="ECO:0000256" key="4">
    <source>
        <dbReference type="ARBA" id="ARBA00022989"/>
    </source>
</evidence>
<reference evidence="8" key="1">
    <citation type="submission" date="2017-03" db="EMBL/GenBank/DDBJ databases">
        <authorList>
            <person name="Safronova V.I."/>
            <person name="Sazanova A.L."/>
            <person name="Chirak E.R."/>
        </authorList>
    </citation>
    <scope>NUCLEOTIDE SEQUENCE [LARGE SCALE GENOMIC DNA]</scope>
    <source>
        <strain evidence="8">Ach-343</strain>
    </source>
</reference>
<evidence type="ECO:0000256" key="2">
    <source>
        <dbReference type="ARBA" id="ARBA00022475"/>
    </source>
</evidence>
<name>A0A2W7CS62_9HYPH</name>
<dbReference type="OrthoDB" id="9808136at2"/>
<feature type="transmembrane region" description="Helical" evidence="6">
    <location>
        <begin position="288"/>
        <end position="307"/>
    </location>
</feature>
<dbReference type="AlphaFoldDB" id="A0A2W7CS62"/>
<feature type="transmembrane region" description="Helical" evidence="6">
    <location>
        <begin position="234"/>
        <end position="255"/>
    </location>
</feature>
<dbReference type="GO" id="GO:0022857">
    <property type="term" value="F:transmembrane transporter activity"/>
    <property type="evidence" value="ECO:0007669"/>
    <property type="project" value="InterPro"/>
</dbReference>
<gene>
    <name evidence="7" type="ORF">B5V02_05580</name>
</gene>
<feature type="transmembrane region" description="Helical" evidence="6">
    <location>
        <begin position="313"/>
        <end position="332"/>
    </location>
</feature>
<keyword evidence="4 6" id="KW-1133">Transmembrane helix</keyword>
<dbReference type="InterPro" id="IPR001851">
    <property type="entry name" value="ABC_transp_permease"/>
</dbReference>
<feature type="transmembrane region" description="Helical" evidence="6">
    <location>
        <begin position="185"/>
        <end position="203"/>
    </location>
</feature>
<keyword evidence="5 6" id="KW-0472">Membrane</keyword>
<dbReference type="RefSeq" id="WP_111543191.1">
    <property type="nucleotide sequence ID" value="NZ_JBHLYT010000074.1"/>
</dbReference>
<feature type="transmembrane region" description="Helical" evidence="6">
    <location>
        <begin position="144"/>
        <end position="164"/>
    </location>
</feature>
<proteinExistence type="predicted"/>
<dbReference type="PANTHER" id="PTHR32196:SF72">
    <property type="entry name" value="RIBOSE IMPORT PERMEASE PROTEIN RBSC"/>
    <property type="match status" value="1"/>
</dbReference>
<comment type="caution">
    <text evidence="7">The sequence shown here is derived from an EMBL/GenBank/DDBJ whole genome shotgun (WGS) entry which is preliminary data.</text>
</comment>
<dbReference type="PANTHER" id="PTHR32196">
    <property type="entry name" value="ABC TRANSPORTER PERMEASE PROTEIN YPHD-RELATED-RELATED"/>
    <property type="match status" value="1"/>
</dbReference>
<feature type="transmembrane region" description="Helical" evidence="6">
    <location>
        <begin position="37"/>
        <end position="58"/>
    </location>
</feature>
<keyword evidence="8" id="KW-1185">Reference proteome</keyword>
<evidence type="ECO:0000256" key="1">
    <source>
        <dbReference type="ARBA" id="ARBA00004651"/>
    </source>
</evidence>
<feature type="transmembrane region" description="Helical" evidence="6">
    <location>
        <begin position="261"/>
        <end position="281"/>
    </location>
</feature>
<protein>
    <submittedName>
        <fullName evidence="7">ABC transporter permease</fullName>
    </submittedName>
</protein>
<organism evidence="7 8">
    <name type="scientific">Mesorhizobium kowhaii</name>
    <dbReference type="NCBI Taxonomy" id="1300272"/>
    <lineage>
        <taxon>Bacteria</taxon>
        <taxon>Pseudomonadati</taxon>
        <taxon>Pseudomonadota</taxon>
        <taxon>Alphaproteobacteria</taxon>
        <taxon>Hyphomicrobiales</taxon>
        <taxon>Phyllobacteriaceae</taxon>
        <taxon>Mesorhizobium</taxon>
    </lineage>
</organism>
<evidence type="ECO:0000256" key="3">
    <source>
        <dbReference type="ARBA" id="ARBA00022692"/>
    </source>
</evidence>
<evidence type="ECO:0000256" key="6">
    <source>
        <dbReference type="SAM" id="Phobius"/>
    </source>
</evidence>
<sequence length="334" mass="33507">MSTPSDNAPAAHSAGAAEESRPSLSALLLDPSFWADWASVVGLVGLVIVFGIAQPVFLSVANLQALLLAAAILVVLSIGQTFVIATSGIDLSLAAAVMLGAIILGLVNAAGYGIFIACVLAVAATSAVGFFNGLIITAGKIPDFVVTLGTLSGITGLGLILSGGEPTMVGSTFLLRLASGSFGPFGYPVWVAISAVVVAHIALYHTRFGVHLLATGGQAESAGALGIRTNRVKIAAYTISGFCAGIASLLLVARIGSAEPLINTSLLLNSVAAVVLGGVSLFGGRASILGPAIGALMLTALVNGLTLLNVSAFYQPLAVGAIVVLAALIMRYQK</sequence>
<dbReference type="Pfam" id="PF02653">
    <property type="entry name" value="BPD_transp_2"/>
    <property type="match status" value="1"/>
</dbReference>
<keyword evidence="3 6" id="KW-0812">Transmembrane</keyword>
<dbReference type="EMBL" id="MZXV01000013">
    <property type="protein sequence ID" value="PZV39443.1"/>
    <property type="molecule type" value="Genomic_DNA"/>
</dbReference>
<dbReference type="CDD" id="cd06579">
    <property type="entry name" value="TM_PBP1_transp_AraH_like"/>
    <property type="match status" value="1"/>
</dbReference>
<dbReference type="GO" id="GO:0005886">
    <property type="term" value="C:plasma membrane"/>
    <property type="evidence" value="ECO:0007669"/>
    <property type="project" value="UniProtKB-SubCell"/>
</dbReference>
<keyword evidence="2" id="KW-1003">Cell membrane</keyword>
<evidence type="ECO:0000256" key="5">
    <source>
        <dbReference type="ARBA" id="ARBA00023136"/>
    </source>
</evidence>
<accession>A0A2W7CS62</accession>
<dbReference type="Proteomes" id="UP000248616">
    <property type="component" value="Unassembled WGS sequence"/>
</dbReference>
<comment type="subcellular location">
    <subcellularLocation>
        <location evidence="1">Cell membrane</location>
        <topology evidence="1">Multi-pass membrane protein</topology>
    </subcellularLocation>
</comment>